<name>A0A1L9TT31_9EURO</name>
<dbReference type="VEuPathDB" id="FungiDB:ASPSYDRAFT_41283"/>
<evidence type="ECO:0000313" key="3">
    <source>
        <dbReference type="Proteomes" id="UP000184356"/>
    </source>
</evidence>
<sequence length="95" mass="9776">MRFTINTIVLAAVSAAALGSVIPDANDPGTKLSRAESDLFARAINCPCTSSRTCGCGGGSWCHCEEPNNNHAKAFCTKNNACGCPGGSYGYCVPT</sequence>
<feature type="signal peptide" evidence="1">
    <location>
        <begin position="1"/>
        <end position="19"/>
    </location>
</feature>
<dbReference type="AlphaFoldDB" id="A0A1L9TT31"/>
<reference evidence="3" key="1">
    <citation type="journal article" date="2017" name="Genome Biol.">
        <title>Comparative genomics reveals high biological diversity and specific adaptations in the industrially and medically important fungal genus Aspergillus.</title>
        <authorList>
            <person name="de Vries R.P."/>
            <person name="Riley R."/>
            <person name="Wiebenga A."/>
            <person name="Aguilar-Osorio G."/>
            <person name="Amillis S."/>
            <person name="Uchima C.A."/>
            <person name="Anderluh G."/>
            <person name="Asadollahi M."/>
            <person name="Askin M."/>
            <person name="Barry K."/>
            <person name="Battaglia E."/>
            <person name="Bayram O."/>
            <person name="Benocci T."/>
            <person name="Braus-Stromeyer S.A."/>
            <person name="Caldana C."/>
            <person name="Canovas D."/>
            <person name="Cerqueira G.C."/>
            <person name="Chen F."/>
            <person name="Chen W."/>
            <person name="Choi C."/>
            <person name="Clum A."/>
            <person name="Dos Santos R.A."/>
            <person name="Damasio A.R."/>
            <person name="Diallinas G."/>
            <person name="Emri T."/>
            <person name="Fekete E."/>
            <person name="Flipphi M."/>
            <person name="Freyberg S."/>
            <person name="Gallo A."/>
            <person name="Gournas C."/>
            <person name="Habgood R."/>
            <person name="Hainaut M."/>
            <person name="Harispe M.L."/>
            <person name="Henrissat B."/>
            <person name="Hilden K.S."/>
            <person name="Hope R."/>
            <person name="Hossain A."/>
            <person name="Karabika E."/>
            <person name="Karaffa L."/>
            <person name="Karanyi Z."/>
            <person name="Krasevec N."/>
            <person name="Kuo A."/>
            <person name="Kusch H."/>
            <person name="LaButti K."/>
            <person name="Lagendijk E.L."/>
            <person name="Lapidus A."/>
            <person name="Levasseur A."/>
            <person name="Lindquist E."/>
            <person name="Lipzen A."/>
            <person name="Logrieco A.F."/>
            <person name="MacCabe A."/>
            <person name="Maekelae M.R."/>
            <person name="Malavazi I."/>
            <person name="Melin P."/>
            <person name="Meyer V."/>
            <person name="Mielnichuk N."/>
            <person name="Miskei M."/>
            <person name="Molnar A.P."/>
            <person name="Mule G."/>
            <person name="Ngan C.Y."/>
            <person name="Orejas M."/>
            <person name="Orosz E."/>
            <person name="Ouedraogo J.P."/>
            <person name="Overkamp K.M."/>
            <person name="Park H.-S."/>
            <person name="Perrone G."/>
            <person name="Piumi F."/>
            <person name="Punt P.J."/>
            <person name="Ram A.F."/>
            <person name="Ramon A."/>
            <person name="Rauscher S."/>
            <person name="Record E."/>
            <person name="Riano-Pachon D.M."/>
            <person name="Robert V."/>
            <person name="Roehrig J."/>
            <person name="Ruller R."/>
            <person name="Salamov A."/>
            <person name="Salih N.S."/>
            <person name="Samson R.A."/>
            <person name="Sandor E."/>
            <person name="Sanguinetti M."/>
            <person name="Schuetze T."/>
            <person name="Sepcic K."/>
            <person name="Shelest E."/>
            <person name="Sherlock G."/>
            <person name="Sophianopoulou V."/>
            <person name="Squina F.M."/>
            <person name="Sun H."/>
            <person name="Susca A."/>
            <person name="Todd R.B."/>
            <person name="Tsang A."/>
            <person name="Unkles S.E."/>
            <person name="van de Wiele N."/>
            <person name="van Rossen-Uffink D."/>
            <person name="Oliveira J.V."/>
            <person name="Vesth T.C."/>
            <person name="Visser J."/>
            <person name="Yu J.-H."/>
            <person name="Zhou M."/>
            <person name="Andersen M.R."/>
            <person name="Archer D.B."/>
            <person name="Baker S.E."/>
            <person name="Benoit I."/>
            <person name="Brakhage A.A."/>
            <person name="Braus G.H."/>
            <person name="Fischer R."/>
            <person name="Frisvad J.C."/>
            <person name="Goldman G.H."/>
            <person name="Houbraken J."/>
            <person name="Oakley B."/>
            <person name="Pocsi I."/>
            <person name="Scazzocchio C."/>
            <person name="Seiboth B."/>
            <person name="vanKuyk P.A."/>
            <person name="Wortman J."/>
            <person name="Dyer P.S."/>
            <person name="Grigoriev I.V."/>
        </authorList>
    </citation>
    <scope>NUCLEOTIDE SEQUENCE [LARGE SCALE GENOMIC DNA]</scope>
    <source>
        <strain evidence="3">CBS 593.65</strain>
    </source>
</reference>
<feature type="chain" id="PRO_5012386120" description="Invertebrate defensins family profile domain-containing protein" evidence="1">
    <location>
        <begin position="20"/>
        <end position="95"/>
    </location>
</feature>
<organism evidence="2 3">
    <name type="scientific">Aspergillus sydowii CBS 593.65</name>
    <dbReference type="NCBI Taxonomy" id="1036612"/>
    <lineage>
        <taxon>Eukaryota</taxon>
        <taxon>Fungi</taxon>
        <taxon>Dikarya</taxon>
        <taxon>Ascomycota</taxon>
        <taxon>Pezizomycotina</taxon>
        <taxon>Eurotiomycetes</taxon>
        <taxon>Eurotiomycetidae</taxon>
        <taxon>Eurotiales</taxon>
        <taxon>Aspergillaceae</taxon>
        <taxon>Aspergillus</taxon>
        <taxon>Aspergillus subgen. Nidulantes</taxon>
    </lineage>
</organism>
<gene>
    <name evidence="2" type="ORF">ASPSYDRAFT_41283</name>
</gene>
<dbReference type="Proteomes" id="UP000184356">
    <property type="component" value="Unassembled WGS sequence"/>
</dbReference>
<evidence type="ECO:0008006" key="4">
    <source>
        <dbReference type="Google" id="ProtNLM"/>
    </source>
</evidence>
<accession>A0A1L9TT31</accession>
<dbReference type="RefSeq" id="XP_040706395.1">
    <property type="nucleotide sequence ID" value="XM_040846247.1"/>
</dbReference>
<dbReference type="EMBL" id="KV878583">
    <property type="protein sequence ID" value="OJJ62589.1"/>
    <property type="molecule type" value="Genomic_DNA"/>
</dbReference>
<proteinExistence type="predicted"/>
<dbReference type="GeneID" id="63762320"/>
<evidence type="ECO:0000256" key="1">
    <source>
        <dbReference type="SAM" id="SignalP"/>
    </source>
</evidence>
<evidence type="ECO:0000313" key="2">
    <source>
        <dbReference type="EMBL" id="OJJ62589.1"/>
    </source>
</evidence>
<keyword evidence="3" id="KW-1185">Reference proteome</keyword>
<keyword evidence="1" id="KW-0732">Signal</keyword>
<protein>
    <recommendedName>
        <fullName evidence="4">Invertebrate defensins family profile domain-containing protein</fullName>
    </recommendedName>
</protein>